<evidence type="ECO:0000259" key="4">
    <source>
        <dbReference type="Pfam" id="PF08241"/>
    </source>
</evidence>
<name>A0A7J7JD63_BUGNE</name>
<organism evidence="5 6">
    <name type="scientific">Bugula neritina</name>
    <name type="common">Brown bryozoan</name>
    <name type="synonym">Sertularia neritina</name>
    <dbReference type="NCBI Taxonomy" id="10212"/>
    <lineage>
        <taxon>Eukaryota</taxon>
        <taxon>Metazoa</taxon>
        <taxon>Spiralia</taxon>
        <taxon>Lophotrochozoa</taxon>
        <taxon>Bryozoa</taxon>
        <taxon>Gymnolaemata</taxon>
        <taxon>Cheilostomatida</taxon>
        <taxon>Flustrina</taxon>
        <taxon>Buguloidea</taxon>
        <taxon>Bugulidae</taxon>
        <taxon>Bugula</taxon>
    </lineage>
</organism>
<dbReference type="Proteomes" id="UP000593567">
    <property type="component" value="Unassembled WGS sequence"/>
</dbReference>
<evidence type="ECO:0000313" key="5">
    <source>
        <dbReference type="EMBL" id="KAF6023977.1"/>
    </source>
</evidence>
<keyword evidence="2" id="KW-0489">Methyltransferase</keyword>
<dbReference type="AlphaFoldDB" id="A0A7J7JD63"/>
<evidence type="ECO:0000313" key="6">
    <source>
        <dbReference type="Proteomes" id="UP000593567"/>
    </source>
</evidence>
<dbReference type="Gene3D" id="3.40.50.150">
    <property type="entry name" value="Vaccinia Virus protein VP39"/>
    <property type="match status" value="2"/>
</dbReference>
<dbReference type="OrthoDB" id="10250660at2759"/>
<proteinExistence type="inferred from homology"/>
<dbReference type="EMBL" id="VXIV02002640">
    <property type="protein sequence ID" value="KAF6023977.1"/>
    <property type="molecule type" value="Genomic_DNA"/>
</dbReference>
<dbReference type="SUPFAM" id="SSF53335">
    <property type="entry name" value="S-adenosyl-L-methionine-dependent methyltransferases"/>
    <property type="match status" value="1"/>
</dbReference>
<dbReference type="InterPro" id="IPR029063">
    <property type="entry name" value="SAM-dependent_MTases_sf"/>
</dbReference>
<evidence type="ECO:0000256" key="2">
    <source>
        <dbReference type="ARBA" id="ARBA00022603"/>
    </source>
</evidence>
<protein>
    <recommendedName>
        <fullName evidence="4">Methyltransferase type 11 domain-containing protein</fullName>
    </recommendedName>
</protein>
<comment type="caution">
    <text evidence="5">The sequence shown here is derived from an EMBL/GenBank/DDBJ whole genome shotgun (WGS) entry which is preliminary data.</text>
</comment>
<dbReference type="GO" id="GO:0008757">
    <property type="term" value="F:S-adenosylmethionine-dependent methyltransferase activity"/>
    <property type="evidence" value="ECO:0007669"/>
    <property type="project" value="InterPro"/>
</dbReference>
<dbReference type="CDD" id="cd02440">
    <property type="entry name" value="AdoMet_MTases"/>
    <property type="match status" value="1"/>
</dbReference>
<dbReference type="Pfam" id="PF08241">
    <property type="entry name" value="Methyltransf_11"/>
    <property type="match status" value="1"/>
</dbReference>
<gene>
    <name evidence="5" type="ORF">EB796_017718</name>
</gene>
<dbReference type="InterPro" id="IPR051052">
    <property type="entry name" value="Diverse_substrate_MTase"/>
</dbReference>
<comment type="similarity">
    <text evidence="1">Belongs to the methyltransferase superfamily.</text>
</comment>
<dbReference type="PANTHER" id="PTHR44942">
    <property type="entry name" value="METHYLTRANSF_11 DOMAIN-CONTAINING PROTEIN"/>
    <property type="match status" value="1"/>
</dbReference>
<keyword evidence="6" id="KW-1185">Reference proteome</keyword>
<accession>A0A7J7JD63</accession>
<reference evidence="5" key="1">
    <citation type="submission" date="2020-06" db="EMBL/GenBank/DDBJ databases">
        <title>Draft genome of Bugula neritina, a colonial animal packing powerful symbionts and potential medicines.</title>
        <authorList>
            <person name="Rayko M."/>
        </authorList>
    </citation>
    <scope>NUCLEOTIDE SEQUENCE [LARGE SCALE GENOMIC DNA]</scope>
    <source>
        <strain evidence="5">Kwan_BN1</strain>
    </source>
</reference>
<dbReference type="GO" id="GO:0032259">
    <property type="term" value="P:methylation"/>
    <property type="evidence" value="ECO:0007669"/>
    <property type="project" value="UniProtKB-KW"/>
</dbReference>
<sequence length="271" mass="30808">MSDTQELIPVEKRYDDADLGADYVKSRIKYPKFVLEVVLHYIEESLGKSLKYPLAVDAGCGPGLMSTVILAPYFDKVLGVDISESQIKQATLNNKHSNIEYRVCAAEMLPVEDNSFYKECDRVLVPGGVIAALCYAFNKVDIVNHPHSDAIEKVLTQISERLRSQKTNPYFTEQCALVSHRYTSTKLQIPYEDTKRVDGQYMEFSSTISGILRCLMTTAFTRLYVNSSEDNKLWWKTCHQRLMEAYGTNDLEAPLTYKVEVFMLLGRKPTS</sequence>
<evidence type="ECO:0000256" key="1">
    <source>
        <dbReference type="ARBA" id="ARBA00008361"/>
    </source>
</evidence>
<keyword evidence="3" id="KW-0808">Transferase</keyword>
<feature type="domain" description="Methyltransferase type 11" evidence="4">
    <location>
        <begin position="56"/>
        <end position="116"/>
    </location>
</feature>
<dbReference type="PANTHER" id="PTHR44942:SF4">
    <property type="entry name" value="METHYLTRANSFERASE TYPE 11 DOMAIN-CONTAINING PROTEIN"/>
    <property type="match status" value="1"/>
</dbReference>
<evidence type="ECO:0000256" key="3">
    <source>
        <dbReference type="ARBA" id="ARBA00022679"/>
    </source>
</evidence>
<dbReference type="InterPro" id="IPR013216">
    <property type="entry name" value="Methyltransf_11"/>
</dbReference>